<evidence type="ECO:0000259" key="12">
    <source>
        <dbReference type="PROSITE" id="PS51163"/>
    </source>
</evidence>
<protein>
    <recommendedName>
        <fullName evidence="10">L-threonylcarbamoyladenylate synthase</fullName>
        <ecNumber evidence="3">2.7.7.87</ecNumber>
    </recommendedName>
    <alternativeName>
        <fullName evidence="10">L-threonylcarbamoyladenylate synthase</fullName>
    </alternativeName>
</protein>
<evidence type="ECO:0000256" key="9">
    <source>
        <dbReference type="ARBA" id="ARBA00022840"/>
    </source>
</evidence>
<proteinExistence type="inferred from homology"/>
<evidence type="ECO:0000256" key="10">
    <source>
        <dbReference type="ARBA" id="ARBA00029774"/>
    </source>
</evidence>
<organism evidence="13 14">
    <name type="scientific">Sphingobacterium hotanense</name>
    <dbReference type="NCBI Taxonomy" id="649196"/>
    <lineage>
        <taxon>Bacteria</taxon>
        <taxon>Pseudomonadati</taxon>
        <taxon>Bacteroidota</taxon>
        <taxon>Sphingobacteriia</taxon>
        <taxon>Sphingobacteriales</taxon>
        <taxon>Sphingobacteriaceae</taxon>
        <taxon>Sphingobacterium</taxon>
    </lineage>
</organism>
<evidence type="ECO:0000256" key="6">
    <source>
        <dbReference type="ARBA" id="ARBA00022694"/>
    </source>
</evidence>
<dbReference type="EMBL" id="JACAGK010000047">
    <property type="protein sequence ID" value="MDM1049476.1"/>
    <property type="molecule type" value="Genomic_DNA"/>
</dbReference>
<name>A0ABT7NQJ9_9SPHI</name>
<sequence length="192" mass="21302">MRIPYDKDDMKQALETLKAGGIILYPTDTIWGIGCDATNPEAVEKIFALKGRDKGKSMIVLLGNDYQLEGYVQEVPEVAYQLIEVADKPLTIIYNKAKNLAPNVVAEDGSIGIRVVQHPFCEELIQRFRKPIVSTSANISGDATAQNFAEIADEIKEGVDYVVQYGQTDMSKHQASTIMKIDASGKFEFIRK</sequence>
<keyword evidence="14" id="KW-1185">Reference proteome</keyword>
<dbReference type="Proteomes" id="UP001170954">
    <property type="component" value="Unassembled WGS sequence"/>
</dbReference>
<comment type="similarity">
    <text evidence="2">Belongs to the SUA5 family.</text>
</comment>
<keyword evidence="7" id="KW-0548">Nucleotidyltransferase</keyword>
<evidence type="ECO:0000256" key="8">
    <source>
        <dbReference type="ARBA" id="ARBA00022741"/>
    </source>
</evidence>
<evidence type="ECO:0000256" key="5">
    <source>
        <dbReference type="ARBA" id="ARBA00022679"/>
    </source>
</evidence>
<evidence type="ECO:0000256" key="7">
    <source>
        <dbReference type="ARBA" id="ARBA00022695"/>
    </source>
</evidence>
<dbReference type="NCBIfam" id="TIGR00057">
    <property type="entry name" value="L-threonylcarbamoyladenylate synthase"/>
    <property type="match status" value="1"/>
</dbReference>
<gene>
    <name evidence="13" type="ORF">HX018_14645</name>
</gene>
<comment type="caution">
    <text evidence="13">The sequence shown here is derived from an EMBL/GenBank/DDBJ whole genome shotgun (WGS) entry which is preliminary data.</text>
</comment>
<keyword evidence="4" id="KW-0963">Cytoplasm</keyword>
<evidence type="ECO:0000256" key="4">
    <source>
        <dbReference type="ARBA" id="ARBA00022490"/>
    </source>
</evidence>
<dbReference type="Pfam" id="PF01300">
    <property type="entry name" value="Sua5_yciO_yrdC"/>
    <property type="match status" value="1"/>
</dbReference>
<feature type="domain" description="YrdC-like" evidence="12">
    <location>
        <begin position="7"/>
        <end position="192"/>
    </location>
</feature>
<keyword evidence="9" id="KW-0067">ATP-binding</keyword>
<evidence type="ECO:0000313" key="14">
    <source>
        <dbReference type="Proteomes" id="UP001170954"/>
    </source>
</evidence>
<dbReference type="InterPro" id="IPR017945">
    <property type="entry name" value="DHBP_synth_RibB-like_a/b_dom"/>
</dbReference>
<reference evidence="13" key="1">
    <citation type="submission" date="2020-06" db="EMBL/GenBank/DDBJ databases">
        <authorList>
            <person name="Dong N."/>
        </authorList>
    </citation>
    <scope>NUCLEOTIDE SEQUENCE</scope>
    <source>
        <strain evidence="13">R1692</strain>
    </source>
</reference>
<dbReference type="EC" id="2.7.7.87" evidence="3"/>
<dbReference type="PANTHER" id="PTHR17490:SF16">
    <property type="entry name" value="THREONYLCARBAMOYL-AMP SYNTHASE"/>
    <property type="match status" value="1"/>
</dbReference>
<dbReference type="InterPro" id="IPR006070">
    <property type="entry name" value="Sua5-like_dom"/>
</dbReference>
<reference evidence="13" key="2">
    <citation type="journal article" date="2022" name="Sci. Total Environ.">
        <title>Prevalence, transmission, and molecular epidemiology of tet(X)-positive bacteria among humans, animals, and environmental niches in China: An epidemiological, and genomic-based study.</title>
        <authorList>
            <person name="Dong N."/>
            <person name="Zeng Y."/>
            <person name="Cai C."/>
            <person name="Sun C."/>
            <person name="Lu J."/>
            <person name="Liu C."/>
            <person name="Zhou H."/>
            <person name="Sun Q."/>
            <person name="Shu L."/>
            <person name="Wang H."/>
            <person name="Wang Y."/>
            <person name="Wang S."/>
            <person name="Wu C."/>
            <person name="Chan E.W."/>
            <person name="Chen G."/>
            <person name="Shen Z."/>
            <person name="Chen S."/>
            <person name="Zhang R."/>
        </authorList>
    </citation>
    <scope>NUCLEOTIDE SEQUENCE</scope>
    <source>
        <strain evidence="13">R1692</strain>
    </source>
</reference>
<evidence type="ECO:0000256" key="11">
    <source>
        <dbReference type="ARBA" id="ARBA00048366"/>
    </source>
</evidence>
<keyword evidence="8" id="KW-0547">Nucleotide-binding</keyword>
<dbReference type="PANTHER" id="PTHR17490">
    <property type="entry name" value="SUA5"/>
    <property type="match status" value="1"/>
</dbReference>
<dbReference type="Gene3D" id="3.90.870.10">
    <property type="entry name" value="DHBP synthase"/>
    <property type="match status" value="1"/>
</dbReference>
<keyword evidence="6" id="KW-0819">tRNA processing</keyword>
<accession>A0ABT7NQJ9</accession>
<dbReference type="SUPFAM" id="SSF55821">
    <property type="entry name" value="YrdC/RibB"/>
    <property type="match status" value="1"/>
</dbReference>
<dbReference type="InterPro" id="IPR050156">
    <property type="entry name" value="TC-AMP_synthase_SUA5"/>
</dbReference>
<evidence type="ECO:0000256" key="3">
    <source>
        <dbReference type="ARBA" id="ARBA00012584"/>
    </source>
</evidence>
<dbReference type="RefSeq" id="WP_286651887.1">
    <property type="nucleotide sequence ID" value="NZ_JACAGK010000047.1"/>
</dbReference>
<keyword evidence="5" id="KW-0808">Transferase</keyword>
<evidence type="ECO:0000256" key="2">
    <source>
        <dbReference type="ARBA" id="ARBA00007663"/>
    </source>
</evidence>
<evidence type="ECO:0000256" key="1">
    <source>
        <dbReference type="ARBA" id="ARBA00004496"/>
    </source>
</evidence>
<comment type="subcellular location">
    <subcellularLocation>
        <location evidence="1">Cytoplasm</location>
    </subcellularLocation>
</comment>
<comment type="catalytic activity">
    <reaction evidence="11">
        <text>L-threonine + hydrogencarbonate + ATP = L-threonylcarbamoyladenylate + diphosphate + H2O</text>
        <dbReference type="Rhea" id="RHEA:36407"/>
        <dbReference type="ChEBI" id="CHEBI:15377"/>
        <dbReference type="ChEBI" id="CHEBI:17544"/>
        <dbReference type="ChEBI" id="CHEBI:30616"/>
        <dbReference type="ChEBI" id="CHEBI:33019"/>
        <dbReference type="ChEBI" id="CHEBI:57926"/>
        <dbReference type="ChEBI" id="CHEBI:73682"/>
        <dbReference type="EC" id="2.7.7.87"/>
    </reaction>
</comment>
<dbReference type="PROSITE" id="PS51163">
    <property type="entry name" value="YRDC"/>
    <property type="match status" value="1"/>
</dbReference>
<evidence type="ECO:0000313" key="13">
    <source>
        <dbReference type="EMBL" id="MDM1049476.1"/>
    </source>
</evidence>